<dbReference type="InterPro" id="IPR003806">
    <property type="entry name" value="ATP-grasp_PylC-type"/>
</dbReference>
<dbReference type="AlphaFoldDB" id="A0A0W8FI67"/>
<dbReference type="Gene3D" id="2.30.36.100">
    <property type="match status" value="1"/>
</dbReference>
<dbReference type="SUPFAM" id="SSF56059">
    <property type="entry name" value="Glutathione synthetase ATP-binding domain-like"/>
    <property type="match status" value="1"/>
</dbReference>
<proteinExistence type="predicted"/>
<name>A0A0W8FI67_9ZZZZ</name>
<sequence length="295" mass="32000">MRAFLAEYTVCNEPDLAAEGNAMLSVLRRSFLRCGYEVVSPEGEQFEQEIRKLAPGCDLGLVIAPDYLLSRYTYLLEQLTHNIGCGSMNIAVCANKRRTASILSAHGISVPEEVKSGSRVIKPLMGCAAQHVRLSDDDPQDGEIGQRHIEGDHLSVSLVGSRVTGNACEYYSGKPPLPLAINRQYIAIDDDGAFHYLGGETPVEHPRQDEIIAVATEAMNVLGCQGYAGIDLIVADRIYVVDVNPRPTTSLVGIAACMEEEIADILVKASYGAGPETVHLSGRVRFDKDGRVRAI</sequence>
<dbReference type="InterPro" id="IPR011761">
    <property type="entry name" value="ATP-grasp"/>
</dbReference>
<feature type="domain" description="ATP-grasp" evidence="1">
    <location>
        <begin position="208"/>
        <end position="271"/>
    </location>
</feature>
<evidence type="ECO:0000313" key="2">
    <source>
        <dbReference type="EMBL" id="KUG20597.1"/>
    </source>
</evidence>
<dbReference type="PIRSF" id="PIRSF016766">
    <property type="entry name" value="UCP016766_ATPgrasp"/>
    <property type="match status" value="1"/>
</dbReference>
<comment type="caution">
    <text evidence="2">The sequence shown here is derived from an EMBL/GenBank/DDBJ whole genome shotgun (WGS) entry which is preliminary data.</text>
</comment>
<dbReference type="PROSITE" id="PS50975">
    <property type="entry name" value="ATP_GRASP"/>
    <property type="match status" value="1"/>
</dbReference>
<organism evidence="2">
    <name type="scientific">hydrocarbon metagenome</name>
    <dbReference type="NCBI Taxonomy" id="938273"/>
    <lineage>
        <taxon>unclassified sequences</taxon>
        <taxon>metagenomes</taxon>
        <taxon>ecological metagenomes</taxon>
    </lineage>
</organism>
<dbReference type="Pfam" id="PF02655">
    <property type="entry name" value="ATP-grasp_3"/>
    <property type="match status" value="1"/>
</dbReference>
<accession>A0A0W8FI67</accession>
<dbReference type="GO" id="GO:0046872">
    <property type="term" value="F:metal ion binding"/>
    <property type="evidence" value="ECO:0007669"/>
    <property type="project" value="InterPro"/>
</dbReference>
<gene>
    <name evidence="2" type="ORF">ASZ90_009666</name>
</gene>
<dbReference type="InterPro" id="IPR024710">
    <property type="entry name" value="MfnD"/>
</dbReference>
<protein>
    <recommendedName>
        <fullName evidence="1">ATP-grasp domain-containing protein</fullName>
    </recommendedName>
</protein>
<reference evidence="2" key="1">
    <citation type="journal article" date="2015" name="Proc. Natl. Acad. Sci. U.S.A.">
        <title>Networks of energetic and metabolic interactions define dynamics in microbial communities.</title>
        <authorList>
            <person name="Embree M."/>
            <person name="Liu J.K."/>
            <person name="Al-Bassam M.M."/>
            <person name="Zengler K."/>
        </authorList>
    </citation>
    <scope>NUCLEOTIDE SEQUENCE</scope>
</reference>
<dbReference type="EMBL" id="LNQE01001168">
    <property type="protein sequence ID" value="KUG20597.1"/>
    <property type="molecule type" value="Genomic_DNA"/>
</dbReference>
<dbReference type="GO" id="GO:0005524">
    <property type="term" value="F:ATP binding"/>
    <property type="evidence" value="ECO:0007669"/>
    <property type="project" value="InterPro"/>
</dbReference>
<evidence type="ECO:0000259" key="1">
    <source>
        <dbReference type="PROSITE" id="PS50975"/>
    </source>
</evidence>
<dbReference type="Gene3D" id="3.30.470.20">
    <property type="entry name" value="ATP-grasp fold, B domain"/>
    <property type="match status" value="1"/>
</dbReference>